<feature type="compositionally biased region" description="Basic and acidic residues" evidence="2">
    <location>
        <begin position="219"/>
        <end position="233"/>
    </location>
</feature>
<name>A0AAV0TYZ1_HYABA</name>
<feature type="compositionally biased region" description="Basic and acidic residues" evidence="2">
    <location>
        <begin position="190"/>
        <end position="200"/>
    </location>
</feature>
<dbReference type="EMBL" id="CANTFL010001008">
    <property type="protein sequence ID" value="CAI5729814.1"/>
    <property type="molecule type" value="Genomic_DNA"/>
</dbReference>
<evidence type="ECO:0000313" key="3">
    <source>
        <dbReference type="EMBL" id="CAI5729814.1"/>
    </source>
</evidence>
<proteinExistence type="predicted"/>
<feature type="compositionally biased region" description="Low complexity" evidence="2">
    <location>
        <begin position="148"/>
        <end position="157"/>
    </location>
</feature>
<feature type="coiled-coil region" evidence="1">
    <location>
        <begin position="24"/>
        <end position="65"/>
    </location>
</feature>
<evidence type="ECO:0000313" key="4">
    <source>
        <dbReference type="Proteomes" id="UP001162031"/>
    </source>
</evidence>
<reference evidence="3" key="1">
    <citation type="submission" date="2022-12" db="EMBL/GenBank/DDBJ databases">
        <authorList>
            <person name="Webb A."/>
        </authorList>
    </citation>
    <scope>NUCLEOTIDE SEQUENCE</scope>
    <source>
        <strain evidence="3">Hp1</strain>
    </source>
</reference>
<keyword evidence="4" id="KW-1185">Reference proteome</keyword>
<dbReference type="Proteomes" id="UP001162031">
    <property type="component" value="Unassembled WGS sequence"/>
</dbReference>
<accession>A0AAV0TYZ1</accession>
<gene>
    <name evidence="3" type="ORF">HBR001_LOCUS4658</name>
</gene>
<protein>
    <submittedName>
        <fullName evidence="3">Uncharacterized protein</fullName>
    </submittedName>
</protein>
<feature type="region of interest" description="Disordered" evidence="2">
    <location>
        <begin position="115"/>
        <end position="264"/>
    </location>
</feature>
<keyword evidence="1" id="KW-0175">Coiled coil</keyword>
<organism evidence="3 4">
    <name type="scientific">Hyaloperonospora brassicae</name>
    <name type="common">Brassica downy mildew</name>
    <name type="synonym">Peronospora brassicae</name>
    <dbReference type="NCBI Taxonomy" id="162125"/>
    <lineage>
        <taxon>Eukaryota</taxon>
        <taxon>Sar</taxon>
        <taxon>Stramenopiles</taxon>
        <taxon>Oomycota</taxon>
        <taxon>Peronosporomycetes</taxon>
        <taxon>Peronosporales</taxon>
        <taxon>Peronosporaceae</taxon>
        <taxon>Hyaloperonospora</taxon>
    </lineage>
</organism>
<feature type="compositionally biased region" description="Basic and acidic residues" evidence="2">
    <location>
        <begin position="158"/>
        <end position="168"/>
    </location>
</feature>
<evidence type="ECO:0000256" key="1">
    <source>
        <dbReference type="SAM" id="Coils"/>
    </source>
</evidence>
<feature type="compositionally biased region" description="Basic and acidic residues" evidence="2">
    <location>
        <begin position="128"/>
        <end position="143"/>
    </location>
</feature>
<dbReference type="AlphaFoldDB" id="A0AAV0TYZ1"/>
<evidence type="ECO:0000256" key="2">
    <source>
        <dbReference type="SAM" id="MobiDB-lite"/>
    </source>
</evidence>
<comment type="caution">
    <text evidence="3">The sequence shown here is derived from an EMBL/GenBank/DDBJ whole genome shotgun (WGS) entry which is preliminary data.</text>
</comment>
<sequence>MNRKDLKRKALEPVFVAGKIAELTSELKKNDATLREEIQALRDEISDLKTQLTSKTEECSHMEAEAQFLHPDAVMDRVRTKYWHHGDLSLLRRAIDPRTRKLRITKSRGDRSLYLCDTAPKKAKKTHVRDGRSSKHELKRECKQSPGTETTDSPSTHSTHDAHEKYQEESDVDSVSTRGEKEQDEAGSDSEPHSDEKAVSDSDADSGLPTEAKVQGTLDADRVLSREETELGKPDSGSRLPEPQEGTSATTLPQEKETQMLWQH</sequence>